<dbReference type="Proteomes" id="UP000215027">
    <property type="component" value="Chromosome I"/>
</dbReference>
<dbReference type="PROSITE" id="PS51257">
    <property type="entry name" value="PROKAR_LIPOPROTEIN"/>
    <property type="match status" value="1"/>
</dbReference>
<protein>
    <recommendedName>
        <fullName evidence="4">26 kDa periplasmic immunogenic protein</fullName>
    </recommendedName>
</protein>
<keyword evidence="3" id="KW-1185">Reference proteome</keyword>
<dbReference type="InterPro" id="IPR052022">
    <property type="entry name" value="26kDa_periplasmic_antigen"/>
</dbReference>
<proteinExistence type="predicted"/>
<evidence type="ECO:0000313" key="2">
    <source>
        <dbReference type="EMBL" id="CUS03827.2"/>
    </source>
</evidence>
<keyword evidence="1" id="KW-0732">Signal</keyword>
<evidence type="ECO:0000256" key="1">
    <source>
        <dbReference type="SAM" id="SignalP"/>
    </source>
</evidence>
<evidence type="ECO:0008006" key="4">
    <source>
        <dbReference type="Google" id="ProtNLM"/>
    </source>
</evidence>
<dbReference type="InterPro" id="IPR007497">
    <property type="entry name" value="SIMPL/DUF541"/>
</dbReference>
<dbReference type="OrthoDB" id="9785192at2"/>
<gene>
    <name evidence="2" type="ORF">CFX0092_A1949</name>
</gene>
<reference evidence="2" key="1">
    <citation type="submission" date="2016-01" db="EMBL/GenBank/DDBJ databases">
        <authorList>
            <person name="Mcilroy J.S."/>
            <person name="Karst M S."/>
            <person name="Albertsen M."/>
        </authorList>
    </citation>
    <scope>NUCLEOTIDE SEQUENCE</scope>
    <source>
        <strain evidence="2">Cfx-K</strain>
    </source>
</reference>
<accession>A0A170PGM1</accession>
<name>A0A170PGM1_9CHLR</name>
<organism evidence="2 3">
    <name type="scientific">Candidatus Promineifilum breve</name>
    <dbReference type="NCBI Taxonomy" id="1806508"/>
    <lineage>
        <taxon>Bacteria</taxon>
        <taxon>Bacillati</taxon>
        <taxon>Chloroflexota</taxon>
        <taxon>Ardenticatenia</taxon>
        <taxon>Candidatus Promineifilales</taxon>
        <taxon>Candidatus Promineifilaceae</taxon>
        <taxon>Candidatus Promineifilum</taxon>
    </lineage>
</organism>
<dbReference type="AlphaFoldDB" id="A0A170PGM1"/>
<dbReference type="PANTHER" id="PTHR34387">
    <property type="entry name" value="SLR1258 PROTEIN"/>
    <property type="match status" value="1"/>
</dbReference>
<dbReference type="Gene3D" id="3.30.70.2970">
    <property type="entry name" value="Protein of unknown function (DUF541), domain 2"/>
    <property type="match status" value="1"/>
</dbReference>
<evidence type="ECO:0000313" key="3">
    <source>
        <dbReference type="Proteomes" id="UP000215027"/>
    </source>
</evidence>
<sequence length="250" mass="25226">MSNKKSMIAVLLVLVMGMALAACGGALPAQPGSAAAQQTNNNVGGITVIGQGTAYGQPDQATVIVGVESFAPTVQEATTQNQTTLDNVMAALETAGIAAEDIQTTNYSLYAEQIYGDKGPEGIAGYRISNQVNVKIRDVAVVGDVLAAVTEAGANAIYGINFAVADPAALEAEARAAAVADARKRAESLAELGGVALGDVVIISEVIGTPVMPLGMGGSAMAMEQAASAPGISPGQLSYQVQVQVTYGIQ</sequence>
<feature type="chain" id="PRO_5008241758" description="26 kDa periplasmic immunogenic protein" evidence="1">
    <location>
        <begin position="22"/>
        <end position="250"/>
    </location>
</feature>
<dbReference type="Gene3D" id="3.30.110.170">
    <property type="entry name" value="Protein of unknown function (DUF541), domain 1"/>
    <property type="match status" value="1"/>
</dbReference>
<feature type="signal peptide" evidence="1">
    <location>
        <begin position="1"/>
        <end position="21"/>
    </location>
</feature>
<dbReference type="EMBL" id="LN890655">
    <property type="protein sequence ID" value="CUS03827.2"/>
    <property type="molecule type" value="Genomic_DNA"/>
</dbReference>
<dbReference type="Pfam" id="PF04402">
    <property type="entry name" value="SIMPL"/>
    <property type="match status" value="1"/>
</dbReference>
<dbReference type="RefSeq" id="WP_095043263.1">
    <property type="nucleotide sequence ID" value="NZ_LN890655.1"/>
</dbReference>
<dbReference type="GO" id="GO:0006974">
    <property type="term" value="P:DNA damage response"/>
    <property type="evidence" value="ECO:0007669"/>
    <property type="project" value="TreeGrafter"/>
</dbReference>
<dbReference type="KEGG" id="pbf:CFX0092_A1949"/>
<dbReference type="PANTHER" id="PTHR34387:SF1">
    <property type="entry name" value="PERIPLASMIC IMMUNOGENIC PROTEIN"/>
    <property type="match status" value="1"/>
</dbReference>